<evidence type="ECO:0008006" key="3">
    <source>
        <dbReference type="Google" id="ProtNLM"/>
    </source>
</evidence>
<keyword evidence="2" id="KW-1185">Reference proteome</keyword>
<evidence type="ECO:0000313" key="1">
    <source>
        <dbReference type="EMBL" id="KAJ7339302.1"/>
    </source>
</evidence>
<dbReference type="AlphaFoldDB" id="A0AAD6ZTX4"/>
<accession>A0AAD6ZTX4</accession>
<evidence type="ECO:0000313" key="2">
    <source>
        <dbReference type="Proteomes" id="UP001218218"/>
    </source>
</evidence>
<dbReference type="EMBL" id="JARIHO010000028">
    <property type="protein sequence ID" value="KAJ7339302.1"/>
    <property type="molecule type" value="Genomic_DNA"/>
</dbReference>
<organism evidence="1 2">
    <name type="scientific">Mycena albidolilacea</name>
    <dbReference type="NCBI Taxonomy" id="1033008"/>
    <lineage>
        <taxon>Eukaryota</taxon>
        <taxon>Fungi</taxon>
        <taxon>Dikarya</taxon>
        <taxon>Basidiomycota</taxon>
        <taxon>Agaricomycotina</taxon>
        <taxon>Agaricomycetes</taxon>
        <taxon>Agaricomycetidae</taxon>
        <taxon>Agaricales</taxon>
        <taxon>Marasmiineae</taxon>
        <taxon>Mycenaceae</taxon>
        <taxon>Mycena</taxon>
    </lineage>
</organism>
<gene>
    <name evidence="1" type="ORF">DFH08DRAFT_783652</name>
</gene>
<sequence>MPPQYSELFNSPDADVTFQSCDGILFSIHRSNLQTNTEGFPPPEISTGDEIVPLSESSATLELLFQFIYPRRHPALDEIAFADLAALAEAAEKYQVYSAMNICRIRLRDVLPDHAPEILSHAAKHDYPFLVAEAAPYTFDVPLGDVVAMLPAHLILPWVKYIDAWTAVLHDAIAVRQLTHESSSSYANCRTWTAERALIAQRFGHSLRALRRLDAIFDVHGKMPVCCEHGKGEWRAEIEAAIAQIPPFTTFL</sequence>
<name>A0AAD6ZTX4_9AGAR</name>
<dbReference type="Gene3D" id="3.30.710.10">
    <property type="entry name" value="Potassium Channel Kv1.1, Chain A"/>
    <property type="match status" value="1"/>
</dbReference>
<protein>
    <recommendedName>
        <fullName evidence="3">BTB domain-containing protein</fullName>
    </recommendedName>
</protein>
<comment type="caution">
    <text evidence="1">The sequence shown here is derived from an EMBL/GenBank/DDBJ whole genome shotgun (WGS) entry which is preliminary data.</text>
</comment>
<dbReference type="Proteomes" id="UP001218218">
    <property type="component" value="Unassembled WGS sequence"/>
</dbReference>
<proteinExistence type="predicted"/>
<reference evidence="1" key="1">
    <citation type="submission" date="2023-03" db="EMBL/GenBank/DDBJ databases">
        <title>Massive genome expansion in bonnet fungi (Mycena s.s.) driven by repeated elements and novel gene families across ecological guilds.</title>
        <authorList>
            <consortium name="Lawrence Berkeley National Laboratory"/>
            <person name="Harder C.B."/>
            <person name="Miyauchi S."/>
            <person name="Viragh M."/>
            <person name="Kuo A."/>
            <person name="Thoen E."/>
            <person name="Andreopoulos B."/>
            <person name="Lu D."/>
            <person name="Skrede I."/>
            <person name="Drula E."/>
            <person name="Henrissat B."/>
            <person name="Morin E."/>
            <person name="Kohler A."/>
            <person name="Barry K."/>
            <person name="LaButti K."/>
            <person name="Morin E."/>
            <person name="Salamov A."/>
            <person name="Lipzen A."/>
            <person name="Mereny Z."/>
            <person name="Hegedus B."/>
            <person name="Baldrian P."/>
            <person name="Stursova M."/>
            <person name="Weitz H."/>
            <person name="Taylor A."/>
            <person name="Grigoriev I.V."/>
            <person name="Nagy L.G."/>
            <person name="Martin F."/>
            <person name="Kauserud H."/>
        </authorList>
    </citation>
    <scope>NUCLEOTIDE SEQUENCE</scope>
    <source>
        <strain evidence="1">CBHHK002</strain>
    </source>
</reference>
<dbReference type="SUPFAM" id="SSF54695">
    <property type="entry name" value="POZ domain"/>
    <property type="match status" value="1"/>
</dbReference>
<dbReference type="InterPro" id="IPR011333">
    <property type="entry name" value="SKP1/BTB/POZ_sf"/>
</dbReference>